<dbReference type="InterPro" id="IPR016119">
    <property type="entry name" value="Br/Cl_peroxidase_C"/>
</dbReference>
<dbReference type="InterPro" id="IPR036938">
    <property type="entry name" value="PAP2/HPO_sf"/>
</dbReference>
<gene>
    <name evidence="5" type="ORF">SAMN05444411_102568</name>
</gene>
<dbReference type="PANTHER" id="PTHR16026:SF0">
    <property type="entry name" value="CARTILAGE ACIDIC PROTEIN 1"/>
    <property type="match status" value="1"/>
</dbReference>
<feature type="domain" description="Secretion system C-terminal sorting" evidence="3">
    <location>
        <begin position="1275"/>
        <end position="1344"/>
    </location>
</feature>
<dbReference type="Gene3D" id="1.10.606.10">
    <property type="entry name" value="Vanadium-containing Chloroperoxidase, domain 2"/>
    <property type="match status" value="1"/>
</dbReference>
<feature type="domain" description="ASPIC/UnbV" evidence="2">
    <location>
        <begin position="446"/>
        <end position="511"/>
    </location>
</feature>
<evidence type="ECO:0000259" key="3">
    <source>
        <dbReference type="Pfam" id="PF18962"/>
    </source>
</evidence>
<dbReference type="PANTHER" id="PTHR16026">
    <property type="entry name" value="CARTILAGE ACIDIC PROTEIN 1"/>
    <property type="match status" value="1"/>
</dbReference>
<dbReference type="Pfam" id="PF07593">
    <property type="entry name" value="UnbV_ASPIC"/>
    <property type="match status" value="1"/>
</dbReference>
<keyword evidence="6" id="KW-1185">Reference proteome</keyword>
<dbReference type="STRING" id="762486.SAMN05444411_102568"/>
<protein>
    <submittedName>
        <fullName evidence="5">Por secretion system C-terminal sorting domain-containing protein</fullName>
    </submittedName>
</protein>
<dbReference type="Pfam" id="PF18962">
    <property type="entry name" value="Por_Secre_tail"/>
    <property type="match status" value="1"/>
</dbReference>
<dbReference type="InterPro" id="IPR013517">
    <property type="entry name" value="FG-GAP"/>
</dbReference>
<dbReference type="SUPFAM" id="SSF69318">
    <property type="entry name" value="Integrin alpha N-terminal domain"/>
    <property type="match status" value="1"/>
</dbReference>
<dbReference type="InterPro" id="IPR026444">
    <property type="entry name" value="Secre_tail"/>
</dbReference>
<accession>A0A1H2XVA5</accession>
<dbReference type="OrthoDB" id="9780455at2"/>
<dbReference type="InterPro" id="IPR028994">
    <property type="entry name" value="Integrin_alpha_N"/>
</dbReference>
<dbReference type="InterPro" id="IPR027039">
    <property type="entry name" value="Crtac1"/>
</dbReference>
<name>A0A1H2XVA5_9FLAO</name>
<proteinExistence type="predicted"/>
<dbReference type="Pfam" id="PF13517">
    <property type="entry name" value="FG-GAP_3"/>
    <property type="match status" value="2"/>
</dbReference>
<dbReference type="GO" id="GO:0004601">
    <property type="term" value="F:peroxidase activity"/>
    <property type="evidence" value="ECO:0007669"/>
    <property type="project" value="InterPro"/>
</dbReference>
<evidence type="ECO:0000259" key="4">
    <source>
        <dbReference type="Pfam" id="PF21167"/>
    </source>
</evidence>
<dbReference type="Pfam" id="PF21167">
    <property type="entry name" value="DUF6851"/>
    <property type="match status" value="1"/>
</dbReference>
<feature type="domain" description="DUF6851" evidence="4">
    <location>
        <begin position="676"/>
        <end position="826"/>
    </location>
</feature>
<dbReference type="NCBIfam" id="TIGR04183">
    <property type="entry name" value="Por_Secre_tail"/>
    <property type="match status" value="1"/>
</dbReference>
<dbReference type="InterPro" id="IPR011519">
    <property type="entry name" value="UnbV_ASPIC"/>
</dbReference>
<dbReference type="InterPro" id="IPR049283">
    <property type="entry name" value="DUF6851"/>
</dbReference>
<evidence type="ECO:0000313" key="5">
    <source>
        <dbReference type="EMBL" id="SDW96843.1"/>
    </source>
</evidence>
<keyword evidence="1" id="KW-0732">Signal</keyword>
<dbReference type="EMBL" id="FNNJ01000002">
    <property type="protein sequence ID" value="SDW96843.1"/>
    <property type="molecule type" value="Genomic_DNA"/>
</dbReference>
<dbReference type="RefSeq" id="WP_090121831.1">
    <property type="nucleotide sequence ID" value="NZ_FNNJ01000002.1"/>
</dbReference>
<evidence type="ECO:0000259" key="2">
    <source>
        <dbReference type="Pfam" id="PF07593"/>
    </source>
</evidence>
<evidence type="ECO:0000313" key="6">
    <source>
        <dbReference type="Proteomes" id="UP000199595"/>
    </source>
</evidence>
<evidence type="ECO:0000256" key="1">
    <source>
        <dbReference type="ARBA" id="ARBA00022729"/>
    </source>
</evidence>
<dbReference type="CDD" id="cd03398">
    <property type="entry name" value="PAP2_haloperoxidase"/>
    <property type="match status" value="1"/>
</dbReference>
<reference evidence="5 6" key="1">
    <citation type="submission" date="2016-10" db="EMBL/GenBank/DDBJ databases">
        <authorList>
            <person name="de Groot N.N."/>
        </authorList>
    </citation>
    <scope>NUCLEOTIDE SEQUENCE [LARGE SCALE GENOMIC DNA]</scope>
    <source>
        <strain evidence="5 6">DSM 24956</strain>
    </source>
</reference>
<dbReference type="Proteomes" id="UP000199595">
    <property type="component" value="Unassembled WGS sequence"/>
</dbReference>
<dbReference type="Gene3D" id="2.130.10.130">
    <property type="entry name" value="Integrin alpha, N-terminal"/>
    <property type="match status" value="2"/>
</dbReference>
<sequence length="1346" mass="151306">MTYFKFLKPLFFIVCICISNYLYSQNFERIENVADLGFLKKNSGVAVADFDNDGDLDMFVVAKAKDEEGVEESHSKLLKNNNNGTFTDVTSGSGLINLLDSTIDSEKYDGLNGFKHGVSWGDYDNDGYPDLFFTHSYKVQLFHNQGDGTFVDVTASAGIKEVNYCRNTTSTWFDVNNDGFLDVYISEWGECDNNYFYLNNGNGTFKDVTEDFGIKNVKFSYMALPFDFNNDGWMDLYVSNDFERNSLFINENGTGFKEEASNYGLDSGINDMGIAIGDYNKDGFFDLFITAINENVLLTNNGDNTFSNNTDEKNVNDTGWSWGTTFADFDLDGDEDLFVANGYQLADRPNQNQYPSLQNNVYFKNLYVEGDATFSNQEGISNLDETTISVSSMPFDYDNDGDLDLYVTNSDRVSYFYENKTINNNQPVDKNWFKVSLEGTTSNRDAIGTTLILKTNKETLKRYYTGVSLLSQSLQAVHFGLGDATEIIELEINWPSGIKETFNALEVNKLIKVKEGEGFEVEEEEEVIKLEGCTDPNSCNYNPDAVVDNGSCTYLESKSIQGSITSGYFKTEEYSYPNTAGSTYKWHVEGGVLLEGQGTNSIKIKWELDKKGYISVIETSSSCSSELVELEVELKASNLPDKNSIARIWNEALLTAIRGDYARPTVHARNLFHTSIAMYDAWAIYSEEARTYLIGNEVHNFNSSFNGFSTEEPIEEARNKTISYAVYRLLNHRFKNAPKFQNSKEIFDLIMEEYGYDISFVSTDYSKGNSAALGNFIAETIINYGFTDNSRERFTYQNAFYKPVNEALAPKIPGNKNVTDPNRWQPLSLDQFIDQSGNLIEGTTPDFLSPEWGAVSPFSLTSEEKSIFTRNGNEYSVYHYIDGPPQLDLLQDTKLSNAYKWGFNLVSIWGAHLDPTDGVMWDISPKSIGNIDSNDFPESYDNYNNFYNETIGGDIGTGYSINPITNTPYKEQQVPRGDYARVLAEFWADGPDSETPPGHWFTLLNYVNDHELIVKKLNGKGEVLGALEWDVKSYFLMGGTMHDAAITAWGIKGWYDFIRPISAIRYMAELGQSTDASKENYHIAGIPLKEGFVEVVEENDPLAGKEGEHIGKIKVYSWRGHDFIENPVEDTAGVGWILAEYWWPYQRPSFVTPPFAGFVSGHSTYSRAAAEVMTLLTGSEYFPGGMGEFLAKKDEFLVFEKGPSVDVKLQWATYRDASDQCSLSRIWGGIHPPADDIPGRKVGEILGVNAFDYGIQYFSGKELQQSVENSTISFVYPNPTQTDNVYINNTKASDVFWLGDMKGTSIPIKTVHNTSTNITELKSQINLSTGVYILKINNETKMLVKQ</sequence>
<dbReference type="SUPFAM" id="SSF48317">
    <property type="entry name" value="Acid phosphatase/Vanadium-dependent haloperoxidase"/>
    <property type="match status" value="1"/>
</dbReference>
<organism evidence="5 6">
    <name type="scientific">Lutibacter oricola</name>
    <dbReference type="NCBI Taxonomy" id="762486"/>
    <lineage>
        <taxon>Bacteria</taxon>
        <taxon>Pseudomonadati</taxon>
        <taxon>Bacteroidota</taxon>
        <taxon>Flavobacteriia</taxon>
        <taxon>Flavobacteriales</taxon>
        <taxon>Flavobacteriaceae</taxon>
        <taxon>Lutibacter</taxon>
    </lineage>
</organism>